<evidence type="ECO:0000256" key="1">
    <source>
        <dbReference type="SAM" id="MobiDB-lite"/>
    </source>
</evidence>
<feature type="compositionally biased region" description="Basic and acidic residues" evidence="1">
    <location>
        <begin position="7"/>
        <end position="27"/>
    </location>
</feature>
<reference evidence="3" key="1">
    <citation type="submission" date="2022-08" db="UniProtKB">
        <authorList>
            <consortium name="EnsemblMetazoa"/>
        </authorList>
    </citation>
    <scope>IDENTIFICATION</scope>
    <source>
        <strain evidence="3">05x7-T-G4-1.051#20</strain>
    </source>
</reference>
<feature type="region of interest" description="Disordered" evidence="1">
    <location>
        <begin position="1"/>
        <end position="72"/>
    </location>
</feature>
<dbReference type="InterPro" id="IPR049012">
    <property type="entry name" value="Mutator_transp_dom"/>
</dbReference>
<dbReference type="AlphaFoldDB" id="A0A8W8NXR6"/>
<dbReference type="EnsemblMetazoa" id="G8016.1">
    <property type="protein sequence ID" value="G8016.1:cds"/>
    <property type="gene ID" value="G8016"/>
</dbReference>
<feature type="compositionally biased region" description="Basic residues" evidence="1">
    <location>
        <begin position="42"/>
        <end position="60"/>
    </location>
</feature>
<evidence type="ECO:0000313" key="3">
    <source>
        <dbReference type="EnsemblMetazoa" id="G8016.1:cds"/>
    </source>
</evidence>
<dbReference type="Pfam" id="PF20700">
    <property type="entry name" value="Mutator"/>
    <property type="match status" value="1"/>
</dbReference>
<accession>A0A8W8NXR6</accession>
<name>A0A8W8NXR6_MAGGI</name>
<protein>
    <recommendedName>
        <fullName evidence="2">Mutator-like transposase domain-containing protein</fullName>
    </recommendedName>
</protein>
<evidence type="ECO:0000259" key="2">
    <source>
        <dbReference type="Pfam" id="PF20700"/>
    </source>
</evidence>
<sequence>MPLSRAEIQKGYRERKKAKEGESYLRKERTRRMKYYELSTKERKRRNKQNAERVKKHREKRKTEVLQAEEDNIGETSGYETWNEVSCHCDQCFLGDNPNFDHGWKVQSLNNRTNNLKINTGEDDKLAEEADKVMEQPPTTNERKIDLIEGEYVAAKYDRTWYIAKILQIDDSDEVERWENTKIAETHSYSKIASTNETIESDDCYSVDNVPVDLEEIEIVYTENVIDSPRLEKDWRCGRRLIELGVLADDLSACKKCGLPLQLSHCQGITNFGRSAMLKIPCMNSACKMINNVATGKRHNKIWDANTKLAAAVQHTGIDFDQISGILAELNMPPISRTLLSSRQVEIGKGTECIASLSMQEEVMATNM</sequence>
<proteinExistence type="predicted"/>
<feature type="domain" description="Mutator-like transposase" evidence="2">
    <location>
        <begin position="238"/>
        <end position="362"/>
    </location>
</feature>
<organism evidence="3 4">
    <name type="scientific">Magallana gigas</name>
    <name type="common">Pacific oyster</name>
    <name type="synonym">Crassostrea gigas</name>
    <dbReference type="NCBI Taxonomy" id="29159"/>
    <lineage>
        <taxon>Eukaryota</taxon>
        <taxon>Metazoa</taxon>
        <taxon>Spiralia</taxon>
        <taxon>Lophotrochozoa</taxon>
        <taxon>Mollusca</taxon>
        <taxon>Bivalvia</taxon>
        <taxon>Autobranchia</taxon>
        <taxon>Pteriomorphia</taxon>
        <taxon>Ostreida</taxon>
        <taxon>Ostreoidea</taxon>
        <taxon>Ostreidae</taxon>
        <taxon>Magallana</taxon>
    </lineage>
</organism>
<evidence type="ECO:0000313" key="4">
    <source>
        <dbReference type="Proteomes" id="UP000005408"/>
    </source>
</evidence>
<dbReference type="Proteomes" id="UP000005408">
    <property type="component" value="Unassembled WGS sequence"/>
</dbReference>
<keyword evidence="4" id="KW-1185">Reference proteome</keyword>